<organism evidence="2">
    <name type="scientific">marine metagenome</name>
    <dbReference type="NCBI Taxonomy" id="408172"/>
    <lineage>
        <taxon>unclassified sequences</taxon>
        <taxon>metagenomes</taxon>
        <taxon>ecological metagenomes</taxon>
    </lineage>
</organism>
<gene>
    <name evidence="2" type="ORF">METZ01_LOCUS380548</name>
</gene>
<evidence type="ECO:0000313" key="2">
    <source>
        <dbReference type="EMBL" id="SVD27694.1"/>
    </source>
</evidence>
<feature type="transmembrane region" description="Helical" evidence="1">
    <location>
        <begin position="28"/>
        <end position="47"/>
    </location>
</feature>
<dbReference type="EMBL" id="UINC01140509">
    <property type="protein sequence ID" value="SVD27694.1"/>
    <property type="molecule type" value="Genomic_DNA"/>
</dbReference>
<reference evidence="2" key="1">
    <citation type="submission" date="2018-05" db="EMBL/GenBank/DDBJ databases">
        <authorList>
            <person name="Lanie J.A."/>
            <person name="Ng W.-L."/>
            <person name="Kazmierczak K.M."/>
            <person name="Andrzejewski T.M."/>
            <person name="Davidsen T.M."/>
            <person name="Wayne K.J."/>
            <person name="Tettelin H."/>
            <person name="Glass J.I."/>
            <person name="Rusch D."/>
            <person name="Podicherti R."/>
            <person name="Tsui H.-C.T."/>
            <person name="Winkler M.E."/>
        </authorList>
    </citation>
    <scope>NUCLEOTIDE SEQUENCE</scope>
</reference>
<keyword evidence="1" id="KW-0812">Transmembrane</keyword>
<keyword evidence="1" id="KW-0472">Membrane</keyword>
<dbReference type="AlphaFoldDB" id="A0A382U044"/>
<sequence length="77" mass="8664">MENKDGGQWLRKAASEANKKKSDFRKKLILGWLAVIGVFSGVLFYAVQTNNRTVVMILVGVYIAFGLYVTGRINRNK</sequence>
<feature type="transmembrane region" description="Helical" evidence="1">
    <location>
        <begin position="53"/>
        <end position="71"/>
    </location>
</feature>
<proteinExistence type="predicted"/>
<name>A0A382U044_9ZZZZ</name>
<protein>
    <submittedName>
        <fullName evidence="2">Uncharacterized protein</fullName>
    </submittedName>
</protein>
<evidence type="ECO:0000256" key="1">
    <source>
        <dbReference type="SAM" id="Phobius"/>
    </source>
</evidence>
<keyword evidence="1" id="KW-1133">Transmembrane helix</keyword>
<accession>A0A382U044</accession>